<keyword evidence="3" id="KW-1185">Reference proteome</keyword>
<dbReference type="RefSeq" id="WP_023787679.1">
    <property type="nucleotide sequence ID" value="NC_022997.1"/>
</dbReference>
<dbReference type="HOGENOM" id="CLU_025711_4_5_5"/>
<dbReference type="GO" id="GO:0004074">
    <property type="term" value="F:biliverdin reductase [NAD(P)H] activity"/>
    <property type="evidence" value="ECO:0007669"/>
    <property type="project" value="TreeGrafter"/>
</dbReference>
<accession>V5SDH2</accession>
<dbReference type="AlphaFoldDB" id="V5SDH2"/>
<dbReference type="SUPFAM" id="SSF51735">
    <property type="entry name" value="NAD(P)-binding Rossmann-fold domains"/>
    <property type="match status" value="1"/>
</dbReference>
<dbReference type="GO" id="GO:0042602">
    <property type="term" value="F:riboflavin reductase (NADPH) activity"/>
    <property type="evidence" value="ECO:0007669"/>
    <property type="project" value="TreeGrafter"/>
</dbReference>
<dbReference type="InterPro" id="IPR036291">
    <property type="entry name" value="NAD(P)-bd_dom_sf"/>
</dbReference>
<dbReference type="OrthoDB" id="7352421at2"/>
<evidence type="ECO:0000259" key="1">
    <source>
        <dbReference type="Pfam" id="PF13460"/>
    </source>
</evidence>
<dbReference type="CDD" id="cd05244">
    <property type="entry name" value="BVR-B_like_SDR_a"/>
    <property type="match status" value="1"/>
</dbReference>
<dbReference type="Gene3D" id="3.40.50.720">
    <property type="entry name" value="NAD(P)-binding Rossmann-like Domain"/>
    <property type="match status" value="1"/>
</dbReference>
<feature type="domain" description="NAD(P)-binding" evidence="1">
    <location>
        <begin position="7"/>
        <end position="195"/>
    </location>
</feature>
<proteinExistence type="predicted"/>
<dbReference type="KEGG" id="hni:W911_11680"/>
<dbReference type="PATRIC" id="fig|1029756.8.peg.2425"/>
<dbReference type="STRING" id="1029756.W911_11680"/>
<evidence type="ECO:0000313" key="2">
    <source>
        <dbReference type="EMBL" id="AHB48916.1"/>
    </source>
</evidence>
<evidence type="ECO:0000313" key="3">
    <source>
        <dbReference type="Proteomes" id="UP000018542"/>
    </source>
</evidence>
<dbReference type="InterPro" id="IPR016040">
    <property type="entry name" value="NAD(P)-bd_dom"/>
</dbReference>
<sequence length="209" mass="22382">MRLLVLGASGGVGSCLLEQAVARGHCVTAQTRKPDKLTSSAAVSIVVGSPTDEAFLRRHVAGHDAVVLCLGVDRIGRTTLFSESTKAVIGAMNAAGVRRLIAVTGVGAGDSKGHGGWFYNAVIYPLFTRNRYADKDRQEDIIERSNLDWTIIRPAPFAAKAGTGAWQVHTDIPDALQLTSVTRAEVASFILDSLETGRFLRQKPFIGHV</sequence>
<dbReference type="InterPro" id="IPR051606">
    <property type="entry name" value="Polyketide_Oxido-like"/>
</dbReference>
<dbReference type="PROSITE" id="PS51257">
    <property type="entry name" value="PROKAR_LIPOPROTEIN"/>
    <property type="match status" value="1"/>
</dbReference>
<dbReference type="PANTHER" id="PTHR43355">
    <property type="entry name" value="FLAVIN REDUCTASE (NADPH)"/>
    <property type="match status" value="1"/>
</dbReference>
<organism evidence="2 3">
    <name type="scientific">Hyphomicrobium nitrativorans NL23</name>
    <dbReference type="NCBI Taxonomy" id="1029756"/>
    <lineage>
        <taxon>Bacteria</taxon>
        <taxon>Pseudomonadati</taxon>
        <taxon>Pseudomonadota</taxon>
        <taxon>Alphaproteobacteria</taxon>
        <taxon>Hyphomicrobiales</taxon>
        <taxon>Hyphomicrobiaceae</taxon>
        <taxon>Hyphomicrobium</taxon>
    </lineage>
</organism>
<dbReference type="EMBL" id="CP006912">
    <property type="protein sequence ID" value="AHB48916.1"/>
    <property type="molecule type" value="Genomic_DNA"/>
</dbReference>
<dbReference type="Proteomes" id="UP000018542">
    <property type="component" value="Chromosome"/>
</dbReference>
<reference evidence="2 3" key="1">
    <citation type="journal article" date="2014" name="Genome Announc.">
        <title>Complete Genome Sequence of Hyphomicrobium nitrativorans Strain NL23, a Denitrifying Bacterium Isolated from Biofilm of a Methanol-Fed Denitrification System Treating Seawater at the Montreal Biodome.</title>
        <authorList>
            <person name="Martineau C."/>
            <person name="Villeneuve C."/>
            <person name="Mauffrey F."/>
            <person name="Villemur R."/>
        </authorList>
    </citation>
    <scope>NUCLEOTIDE SEQUENCE [LARGE SCALE GENOMIC DNA]</scope>
    <source>
        <strain evidence="2">NL23</strain>
    </source>
</reference>
<protein>
    <submittedName>
        <fullName evidence="2">Epimerase</fullName>
    </submittedName>
</protein>
<gene>
    <name evidence="2" type="ORF">W911_11680</name>
</gene>
<dbReference type="PANTHER" id="PTHR43355:SF2">
    <property type="entry name" value="FLAVIN REDUCTASE (NADPH)"/>
    <property type="match status" value="1"/>
</dbReference>
<dbReference type="Pfam" id="PF13460">
    <property type="entry name" value="NAD_binding_10"/>
    <property type="match status" value="1"/>
</dbReference>
<name>V5SDH2_9HYPH</name>